<feature type="transmembrane region" description="Helical" evidence="12">
    <location>
        <begin position="12"/>
        <end position="30"/>
    </location>
</feature>
<dbReference type="EMBL" id="JAIOIV010000072">
    <property type="protein sequence ID" value="MBZ0156244.1"/>
    <property type="molecule type" value="Genomic_DNA"/>
</dbReference>
<keyword evidence="7" id="KW-0143">Chaperone</keyword>
<dbReference type="Gene3D" id="3.10.50.40">
    <property type="match status" value="3"/>
</dbReference>
<dbReference type="GO" id="GO:0005886">
    <property type="term" value="C:plasma membrane"/>
    <property type="evidence" value="ECO:0007669"/>
    <property type="project" value="UniProtKB-SubCell"/>
</dbReference>
<keyword evidence="11" id="KW-0697">Rotamase</keyword>
<keyword evidence="11 14" id="KW-0413">Isomerase</keyword>
<evidence type="ECO:0000256" key="10">
    <source>
        <dbReference type="ARBA" id="ARBA00042775"/>
    </source>
</evidence>
<dbReference type="SUPFAM" id="SSF109998">
    <property type="entry name" value="Triger factor/SurA peptide-binding domain-like"/>
    <property type="match status" value="1"/>
</dbReference>
<evidence type="ECO:0000256" key="8">
    <source>
        <dbReference type="ARBA" id="ARBA00038408"/>
    </source>
</evidence>
<dbReference type="InterPro" id="IPR046357">
    <property type="entry name" value="PPIase_dom_sf"/>
</dbReference>
<evidence type="ECO:0000256" key="9">
    <source>
        <dbReference type="ARBA" id="ARBA00040743"/>
    </source>
</evidence>
<comment type="caution">
    <text evidence="14">The sequence shown here is derived from an EMBL/GenBank/DDBJ whole genome shotgun (WGS) entry which is preliminary data.</text>
</comment>
<dbReference type="InterPro" id="IPR052029">
    <property type="entry name" value="PpiD_chaperone"/>
</dbReference>
<dbReference type="Pfam" id="PF13624">
    <property type="entry name" value="SurA_N_3"/>
    <property type="match status" value="1"/>
</dbReference>
<reference evidence="14" key="2">
    <citation type="submission" date="2021-08" db="EMBL/GenBank/DDBJ databases">
        <authorList>
            <person name="Dalcin Martins P."/>
        </authorList>
    </citation>
    <scope>NUCLEOTIDE SEQUENCE</scope>
    <source>
        <strain evidence="14">MAG_39</strain>
    </source>
</reference>
<evidence type="ECO:0000256" key="7">
    <source>
        <dbReference type="ARBA" id="ARBA00023186"/>
    </source>
</evidence>
<keyword evidence="4 12" id="KW-0812">Transmembrane</keyword>
<feature type="domain" description="PpiC" evidence="13">
    <location>
        <begin position="274"/>
        <end position="372"/>
    </location>
</feature>
<dbReference type="SUPFAM" id="SSF54534">
    <property type="entry name" value="FKBP-like"/>
    <property type="match status" value="1"/>
</dbReference>
<keyword evidence="2" id="KW-1003">Cell membrane</keyword>
<protein>
    <recommendedName>
        <fullName evidence="9">Periplasmic chaperone PpiD</fullName>
    </recommendedName>
    <alternativeName>
        <fullName evidence="10">Periplasmic folding chaperone</fullName>
    </alternativeName>
</protein>
<evidence type="ECO:0000313" key="14">
    <source>
        <dbReference type="EMBL" id="MBZ0156244.1"/>
    </source>
</evidence>
<keyword evidence="6 12" id="KW-0472">Membrane</keyword>
<name>A0A953LZZ9_9BACT</name>
<evidence type="ECO:0000256" key="6">
    <source>
        <dbReference type="ARBA" id="ARBA00023136"/>
    </source>
</evidence>
<evidence type="ECO:0000256" key="11">
    <source>
        <dbReference type="PROSITE-ProRule" id="PRU00278"/>
    </source>
</evidence>
<reference evidence="14" key="1">
    <citation type="journal article" date="2021" name="bioRxiv">
        <title>Unraveling nitrogen, sulfur and carbon metabolic pathways and microbial community transcriptional responses to substrate deprivation and toxicity stresses in a bioreactor mimicking anoxic brackish coastal sediment conditions.</title>
        <authorList>
            <person name="Martins P.D."/>
            <person name="Echeveste M.J."/>
            <person name="Arshad A."/>
            <person name="Kurth J."/>
            <person name="Ouboter H."/>
            <person name="Jetten M.S.M."/>
            <person name="Welte C.U."/>
        </authorList>
    </citation>
    <scope>NUCLEOTIDE SEQUENCE</scope>
    <source>
        <strain evidence="14">MAG_39</strain>
    </source>
</reference>
<dbReference type="PANTHER" id="PTHR47529">
    <property type="entry name" value="PEPTIDYL-PROLYL CIS-TRANS ISOMERASE D"/>
    <property type="match status" value="1"/>
</dbReference>
<evidence type="ECO:0000256" key="2">
    <source>
        <dbReference type="ARBA" id="ARBA00022475"/>
    </source>
</evidence>
<dbReference type="Proteomes" id="UP000705867">
    <property type="component" value="Unassembled WGS sequence"/>
</dbReference>
<dbReference type="GO" id="GO:0003755">
    <property type="term" value="F:peptidyl-prolyl cis-trans isomerase activity"/>
    <property type="evidence" value="ECO:0007669"/>
    <property type="project" value="UniProtKB-KW"/>
</dbReference>
<dbReference type="PROSITE" id="PS50198">
    <property type="entry name" value="PPIC_PPIASE_2"/>
    <property type="match status" value="1"/>
</dbReference>
<evidence type="ECO:0000256" key="4">
    <source>
        <dbReference type="ARBA" id="ARBA00022692"/>
    </source>
</evidence>
<sequence length="651" mass="71924">MLTFMRRNAGSLFIKILLGAVALSFMAFFGPSLDLFGGRSGAGGASGMAEDTVATVGDMRITRAEFLDQVERMKDTYRQMGFGQQTDFFNSPMFLRSILANLVDRAVLAQAAVDMGITATDAEVAAQLRRSGAFMVNGTFSRDRYLGYIRRTGQAMDEYENNLRMQIAAQKLASLLQASVFVTDEELWDTYTAENDKISIEVMRLTAEDAPDVEIDDEELRTAYEANPEAYREPEKRKLRYLYVQLQDFALQTQVSDEDINAFYAEHQSEFETPEQVRYRRVFVPTGDDAAAARARADEAQKKAAAGEDFAALVGKYSDDEANAAVGGDVGWRVKRPGPDAPEIEAAFALEENGVSGVIELPTGFSVVQTTGKREAGVRPLEEISEQIELQVQAQKAREKMKQVAGEAVAKITPDTDLDDFTIENDDWHVDDTDYFAKGEPIEGLEKAQDVARMAFEMAPGETTQPFEGFSRVYIFRLTDVKESRVPSFKEAKAAVRESLIDEKKKLALAERAKAALEELRNGETTWSAAASKLGVTPTVTGDFASDALSVPKIGTVPGLVDAAFAVPPGESYPKEIVESSEGAVIFRVVSRVTPSREQFEAGKEEYRAKTLDEKTNRFLQTWVEARRDEYPVAENQQFWGRMATTGGAQG</sequence>
<keyword evidence="3" id="KW-0997">Cell inner membrane</keyword>
<gene>
    <name evidence="14" type="ORF">K8I29_08565</name>
</gene>
<dbReference type="InterPro" id="IPR027304">
    <property type="entry name" value="Trigger_fact/SurA_dom_sf"/>
</dbReference>
<evidence type="ECO:0000256" key="3">
    <source>
        <dbReference type="ARBA" id="ARBA00022519"/>
    </source>
</evidence>
<dbReference type="AlphaFoldDB" id="A0A953LZZ9"/>
<dbReference type="InterPro" id="IPR000297">
    <property type="entry name" value="PPIase_PpiC"/>
</dbReference>
<evidence type="ECO:0000256" key="12">
    <source>
        <dbReference type="SAM" id="Phobius"/>
    </source>
</evidence>
<keyword evidence="5 12" id="KW-1133">Transmembrane helix</keyword>
<accession>A0A953LZZ9</accession>
<organism evidence="14 15">
    <name type="scientific">Candidatus Nitrobium versatile</name>
    <dbReference type="NCBI Taxonomy" id="2884831"/>
    <lineage>
        <taxon>Bacteria</taxon>
        <taxon>Pseudomonadati</taxon>
        <taxon>Nitrospirota</taxon>
        <taxon>Nitrospiria</taxon>
        <taxon>Nitrospirales</taxon>
        <taxon>Nitrospiraceae</taxon>
        <taxon>Candidatus Nitrobium</taxon>
    </lineage>
</organism>
<evidence type="ECO:0000256" key="5">
    <source>
        <dbReference type="ARBA" id="ARBA00022989"/>
    </source>
</evidence>
<dbReference type="PANTHER" id="PTHR47529:SF1">
    <property type="entry name" value="PERIPLASMIC CHAPERONE PPID"/>
    <property type="match status" value="1"/>
</dbReference>
<evidence type="ECO:0000256" key="1">
    <source>
        <dbReference type="ARBA" id="ARBA00004382"/>
    </source>
</evidence>
<dbReference type="Pfam" id="PF13145">
    <property type="entry name" value="Rotamase_2"/>
    <property type="match status" value="2"/>
</dbReference>
<comment type="subcellular location">
    <subcellularLocation>
        <location evidence="1">Cell inner membrane</location>
        <topology evidence="1">Single-pass type II membrane protein</topology>
        <orientation evidence="1">Periplasmic side</orientation>
    </subcellularLocation>
</comment>
<proteinExistence type="inferred from homology"/>
<evidence type="ECO:0000313" key="15">
    <source>
        <dbReference type="Proteomes" id="UP000705867"/>
    </source>
</evidence>
<dbReference type="Gene3D" id="1.10.4030.10">
    <property type="entry name" value="Porin chaperone SurA, peptide-binding domain"/>
    <property type="match status" value="1"/>
</dbReference>
<comment type="similarity">
    <text evidence="8">Belongs to the PpiD chaperone family.</text>
</comment>
<evidence type="ECO:0000259" key="13">
    <source>
        <dbReference type="PROSITE" id="PS50198"/>
    </source>
</evidence>